<sequence length="146" mass="15715">MTDDKDRTDAADLGLDLGGNDDAVLFRWLVACLLFGARISQDRAAAAFAELDGDGVLTPDALAGASTRHLVALLDAGRYTRFDDSKAAELKQLGRDVRERYDGRLSSLPEGARTSKEVSERLQGFKGIGPVAADIFLRDAPAAWHP</sequence>
<evidence type="ECO:0000313" key="1">
    <source>
        <dbReference type="EMBL" id="MBB3326130.1"/>
    </source>
</evidence>
<dbReference type="RefSeq" id="WP_183337130.1">
    <property type="nucleotide sequence ID" value="NZ_JACHZG010000001.1"/>
</dbReference>
<gene>
    <name evidence="1" type="ORF">FHX39_001074</name>
</gene>
<evidence type="ECO:0000313" key="2">
    <source>
        <dbReference type="Proteomes" id="UP000565572"/>
    </source>
</evidence>
<accession>A0A7W5JTM9</accession>
<dbReference type="AlphaFoldDB" id="A0A7W5JTM9"/>
<dbReference type="GO" id="GO:0004519">
    <property type="term" value="F:endonuclease activity"/>
    <property type="evidence" value="ECO:0007669"/>
    <property type="project" value="UniProtKB-KW"/>
</dbReference>
<dbReference type="EMBL" id="JACHZG010000001">
    <property type="protein sequence ID" value="MBB3326130.1"/>
    <property type="molecule type" value="Genomic_DNA"/>
</dbReference>
<reference evidence="1 2" key="1">
    <citation type="submission" date="2020-08" db="EMBL/GenBank/DDBJ databases">
        <title>Sequencing the genomes of 1000 actinobacteria strains.</title>
        <authorList>
            <person name="Klenk H.-P."/>
        </authorList>
    </citation>
    <scope>NUCLEOTIDE SEQUENCE [LARGE SCALE GENOMIC DNA]</scope>
    <source>
        <strain evidence="1 2">DSM 11053</strain>
    </source>
</reference>
<keyword evidence="1" id="KW-0255">Endonuclease</keyword>
<dbReference type="Proteomes" id="UP000565572">
    <property type="component" value="Unassembled WGS sequence"/>
</dbReference>
<dbReference type="InterPro" id="IPR011257">
    <property type="entry name" value="DNA_glycosylase"/>
</dbReference>
<organism evidence="1 2">
    <name type="scientific">Microlunatus antarcticus</name>
    <dbReference type="NCBI Taxonomy" id="53388"/>
    <lineage>
        <taxon>Bacteria</taxon>
        <taxon>Bacillati</taxon>
        <taxon>Actinomycetota</taxon>
        <taxon>Actinomycetes</taxon>
        <taxon>Propionibacteriales</taxon>
        <taxon>Propionibacteriaceae</taxon>
        <taxon>Microlunatus</taxon>
    </lineage>
</organism>
<dbReference type="Gene3D" id="1.10.340.30">
    <property type="entry name" value="Hypothetical protein, domain 2"/>
    <property type="match status" value="1"/>
</dbReference>
<name>A0A7W5JTM9_9ACTN</name>
<dbReference type="SUPFAM" id="SSF48150">
    <property type="entry name" value="DNA-glycosylase"/>
    <property type="match status" value="1"/>
</dbReference>
<protein>
    <submittedName>
        <fullName evidence="1">Endonuclease III</fullName>
    </submittedName>
</protein>
<keyword evidence="2" id="KW-1185">Reference proteome</keyword>
<comment type="caution">
    <text evidence="1">The sequence shown here is derived from an EMBL/GenBank/DDBJ whole genome shotgun (WGS) entry which is preliminary data.</text>
</comment>
<keyword evidence="1" id="KW-0540">Nuclease</keyword>
<keyword evidence="1" id="KW-0378">Hydrolase</keyword>
<proteinExistence type="predicted"/>
<dbReference type="GO" id="GO:0006281">
    <property type="term" value="P:DNA repair"/>
    <property type="evidence" value="ECO:0007669"/>
    <property type="project" value="InterPro"/>
</dbReference>